<feature type="domain" description="Non-haem dioxygenase N-terminal" evidence="3">
    <location>
        <begin position="52"/>
        <end position="84"/>
    </location>
</feature>
<keyword evidence="2" id="KW-0408">Iron</keyword>
<organism evidence="4 5">
    <name type="scientific">Quercus lobata</name>
    <name type="common">Valley oak</name>
    <dbReference type="NCBI Taxonomy" id="97700"/>
    <lineage>
        <taxon>Eukaryota</taxon>
        <taxon>Viridiplantae</taxon>
        <taxon>Streptophyta</taxon>
        <taxon>Embryophyta</taxon>
        <taxon>Tracheophyta</taxon>
        <taxon>Spermatophyta</taxon>
        <taxon>Magnoliopsida</taxon>
        <taxon>eudicotyledons</taxon>
        <taxon>Gunneridae</taxon>
        <taxon>Pentapetalae</taxon>
        <taxon>rosids</taxon>
        <taxon>fabids</taxon>
        <taxon>Fagales</taxon>
        <taxon>Fagaceae</taxon>
        <taxon>Quercus</taxon>
    </lineage>
</organism>
<dbReference type="GO" id="GO:0046872">
    <property type="term" value="F:metal ion binding"/>
    <property type="evidence" value="ECO:0007669"/>
    <property type="project" value="UniProtKB-KW"/>
</dbReference>
<dbReference type="SUPFAM" id="SSF51197">
    <property type="entry name" value="Clavaminate synthase-like"/>
    <property type="match status" value="1"/>
</dbReference>
<dbReference type="Gene3D" id="2.60.120.330">
    <property type="entry name" value="B-lactam Antibiotic, Isopenicillin N Synthase, Chain"/>
    <property type="match status" value="1"/>
</dbReference>
<dbReference type="Proteomes" id="UP000594261">
    <property type="component" value="Chromosome 5"/>
</dbReference>
<dbReference type="Pfam" id="PF14226">
    <property type="entry name" value="DIOX_N"/>
    <property type="match status" value="1"/>
</dbReference>
<sequence length="107" mass="12196">MEEIKVTNLGSSLPVPCVQELAKEALTTVPPRYVRLDQDPPFVSDTSSLPKVPVIDMQSLTSKDLMDRELEKLHHACKHWGFFQGFVIKPKDIGMRNFQPNPTHYMC</sequence>
<name>A0A7N2LS88_QUELO</name>
<evidence type="ECO:0000256" key="1">
    <source>
        <dbReference type="ARBA" id="ARBA00022723"/>
    </source>
</evidence>
<dbReference type="InterPro" id="IPR026992">
    <property type="entry name" value="DIOX_N"/>
</dbReference>
<dbReference type="OMA" id="CISKFPH"/>
<proteinExistence type="predicted"/>
<protein>
    <recommendedName>
        <fullName evidence="3">Non-haem dioxygenase N-terminal domain-containing protein</fullName>
    </recommendedName>
</protein>
<dbReference type="InterPro" id="IPR027443">
    <property type="entry name" value="IPNS-like_sf"/>
</dbReference>
<evidence type="ECO:0000256" key="2">
    <source>
        <dbReference type="ARBA" id="ARBA00023004"/>
    </source>
</evidence>
<dbReference type="AlphaFoldDB" id="A0A7N2LS88"/>
<dbReference type="InParanoid" id="A0A7N2LS88"/>
<accession>A0A7N2LS88</accession>
<evidence type="ECO:0000259" key="3">
    <source>
        <dbReference type="Pfam" id="PF14226"/>
    </source>
</evidence>
<keyword evidence="5" id="KW-1185">Reference proteome</keyword>
<dbReference type="EMBL" id="LRBV02000005">
    <property type="status" value="NOT_ANNOTATED_CDS"/>
    <property type="molecule type" value="Genomic_DNA"/>
</dbReference>
<reference evidence="4" key="2">
    <citation type="submission" date="2021-01" db="UniProtKB">
        <authorList>
            <consortium name="EnsemblPlants"/>
        </authorList>
    </citation>
    <scope>IDENTIFICATION</scope>
</reference>
<reference evidence="4 5" key="1">
    <citation type="journal article" date="2016" name="G3 (Bethesda)">
        <title>First Draft Assembly and Annotation of the Genome of a California Endemic Oak Quercus lobata Nee (Fagaceae).</title>
        <authorList>
            <person name="Sork V.L."/>
            <person name="Fitz-Gibbon S.T."/>
            <person name="Puiu D."/>
            <person name="Crepeau M."/>
            <person name="Gugger P.F."/>
            <person name="Sherman R."/>
            <person name="Stevens K."/>
            <person name="Langley C.H."/>
            <person name="Pellegrini M."/>
            <person name="Salzberg S.L."/>
        </authorList>
    </citation>
    <scope>NUCLEOTIDE SEQUENCE [LARGE SCALE GENOMIC DNA]</scope>
    <source>
        <strain evidence="4 5">cv. SW786</strain>
    </source>
</reference>
<dbReference type="Gramene" id="QL05p060980:mrna">
    <property type="protein sequence ID" value="QL05p060980:mrna"/>
    <property type="gene ID" value="QL05p060980"/>
</dbReference>
<evidence type="ECO:0000313" key="5">
    <source>
        <dbReference type="Proteomes" id="UP000594261"/>
    </source>
</evidence>
<keyword evidence="1" id="KW-0479">Metal-binding</keyword>
<evidence type="ECO:0000313" key="4">
    <source>
        <dbReference type="EnsemblPlants" id="QL05p060980:mrna"/>
    </source>
</evidence>
<dbReference type="EnsemblPlants" id="QL05p060980:mrna">
    <property type="protein sequence ID" value="QL05p060980:mrna"/>
    <property type="gene ID" value="QL05p060980"/>
</dbReference>